<accession>H2XZS9</accession>
<name>H2XZS9_CIOIN</name>
<dbReference type="InParanoid" id="H2XZS9"/>
<reference evidence="2" key="1">
    <citation type="journal article" date="2002" name="Science">
        <title>The draft genome of Ciona intestinalis: insights into chordate and vertebrate origins.</title>
        <authorList>
            <person name="Dehal P."/>
            <person name="Satou Y."/>
            <person name="Campbell R.K."/>
            <person name="Chapman J."/>
            <person name="Degnan B."/>
            <person name="De Tomaso A."/>
            <person name="Davidson B."/>
            <person name="Di Gregorio A."/>
            <person name="Gelpke M."/>
            <person name="Goodstein D.M."/>
            <person name="Harafuji N."/>
            <person name="Hastings K.E."/>
            <person name="Ho I."/>
            <person name="Hotta K."/>
            <person name="Huang W."/>
            <person name="Kawashima T."/>
            <person name="Lemaire P."/>
            <person name="Martinez D."/>
            <person name="Meinertzhagen I.A."/>
            <person name="Necula S."/>
            <person name="Nonaka M."/>
            <person name="Putnam N."/>
            <person name="Rash S."/>
            <person name="Saiga H."/>
            <person name="Satake M."/>
            <person name="Terry A."/>
            <person name="Yamada L."/>
            <person name="Wang H.G."/>
            <person name="Awazu S."/>
            <person name="Azumi K."/>
            <person name="Boore J."/>
            <person name="Branno M."/>
            <person name="Chin-Bow S."/>
            <person name="DeSantis R."/>
            <person name="Doyle S."/>
            <person name="Francino P."/>
            <person name="Keys D.N."/>
            <person name="Haga S."/>
            <person name="Hayashi H."/>
            <person name="Hino K."/>
            <person name="Imai K.S."/>
            <person name="Inaba K."/>
            <person name="Kano S."/>
            <person name="Kobayashi K."/>
            <person name="Kobayashi M."/>
            <person name="Lee B.I."/>
            <person name="Makabe K.W."/>
            <person name="Manohar C."/>
            <person name="Matassi G."/>
            <person name="Medina M."/>
            <person name="Mochizuki Y."/>
            <person name="Mount S."/>
            <person name="Morishita T."/>
            <person name="Miura S."/>
            <person name="Nakayama A."/>
            <person name="Nishizaka S."/>
            <person name="Nomoto H."/>
            <person name="Ohta F."/>
            <person name="Oishi K."/>
            <person name="Rigoutsos I."/>
            <person name="Sano M."/>
            <person name="Sasaki A."/>
            <person name="Sasakura Y."/>
            <person name="Shoguchi E."/>
            <person name="Shin-i T."/>
            <person name="Spagnuolo A."/>
            <person name="Stainier D."/>
            <person name="Suzuki M.M."/>
            <person name="Tassy O."/>
            <person name="Takatori N."/>
            <person name="Tokuoka M."/>
            <person name="Yagi K."/>
            <person name="Yoshizaki F."/>
            <person name="Wada S."/>
            <person name="Zhang C."/>
            <person name="Hyatt P.D."/>
            <person name="Larimer F."/>
            <person name="Detter C."/>
            <person name="Doggett N."/>
            <person name="Glavina T."/>
            <person name="Hawkins T."/>
            <person name="Richardson P."/>
            <person name="Lucas S."/>
            <person name="Kohara Y."/>
            <person name="Levine M."/>
            <person name="Satoh N."/>
            <person name="Rokhsar D.S."/>
        </authorList>
    </citation>
    <scope>NUCLEOTIDE SEQUENCE [LARGE SCALE GENOMIC DNA]</scope>
</reference>
<protein>
    <submittedName>
        <fullName evidence="1">Uncharacterized protein</fullName>
    </submittedName>
</protein>
<sequence>MNEDLHLNHRGGFKITYNIRISDPNIFLTSVSSIQPIHRLYSSNKVTHHRREIDSRRRSLY</sequence>
<dbReference type="HOGENOM" id="CLU_2921914_0_0_1"/>
<reference evidence="1" key="3">
    <citation type="submission" date="2025-09" db="UniProtKB">
        <authorList>
            <consortium name="Ensembl"/>
        </authorList>
    </citation>
    <scope>IDENTIFICATION</scope>
</reference>
<keyword evidence="2" id="KW-1185">Reference proteome</keyword>
<proteinExistence type="predicted"/>
<dbReference type="Proteomes" id="UP000008144">
    <property type="component" value="Unassembled WGS sequence"/>
</dbReference>
<dbReference type="AlphaFoldDB" id="H2XZS9"/>
<evidence type="ECO:0000313" key="1">
    <source>
        <dbReference type="Ensembl" id="ENSCINP00000035163.1"/>
    </source>
</evidence>
<evidence type="ECO:0000313" key="2">
    <source>
        <dbReference type="Proteomes" id="UP000008144"/>
    </source>
</evidence>
<reference evidence="1" key="2">
    <citation type="submission" date="2025-08" db="UniProtKB">
        <authorList>
            <consortium name="Ensembl"/>
        </authorList>
    </citation>
    <scope>IDENTIFICATION</scope>
</reference>
<organism evidence="1 2">
    <name type="scientific">Ciona intestinalis</name>
    <name type="common">Transparent sea squirt</name>
    <name type="synonym">Ascidia intestinalis</name>
    <dbReference type="NCBI Taxonomy" id="7719"/>
    <lineage>
        <taxon>Eukaryota</taxon>
        <taxon>Metazoa</taxon>
        <taxon>Chordata</taxon>
        <taxon>Tunicata</taxon>
        <taxon>Ascidiacea</taxon>
        <taxon>Phlebobranchia</taxon>
        <taxon>Cionidae</taxon>
        <taxon>Ciona</taxon>
    </lineage>
</organism>
<dbReference type="Ensembl" id="ENSCINT00000036113.1">
    <property type="protein sequence ID" value="ENSCINP00000035163.1"/>
    <property type="gene ID" value="ENSCING00000022215.1"/>
</dbReference>